<proteinExistence type="predicted"/>
<dbReference type="AlphaFoldDB" id="A0AAV0GBJ5"/>
<sequence>MRSNPTVLNNIISILTNNFHGPWRSYMHADADQRNRWWKLFQRKYEWDICFNTKMKKKFKSRVSEWLSKNIGRAGRENKKPDWIGDGDWKVL</sequence>
<dbReference type="EMBL" id="CAMAPF010001073">
    <property type="protein sequence ID" value="CAH9145069.1"/>
    <property type="molecule type" value="Genomic_DNA"/>
</dbReference>
<gene>
    <name evidence="1" type="ORF">CEPIT_LOCUS41928</name>
</gene>
<evidence type="ECO:0000313" key="2">
    <source>
        <dbReference type="Proteomes" id="UP001152523"/>
    </source>
</evidence>
<protein>
    <submittedName>
        <fullName evidence="1">Uncharacterized protein</fullName>
    </submittedName>
</protein>
<organism evidence="1 2">
    <name type="scientific">Cuscuta epithymum</name>
    <dbReference type="NCBI Taxonomy" id="186058"/>
    <lineage>
        <taxon>Eukaryota</taxon>
        <taxon>Viridiplantae</taxon>
        <taxon>Streptophyta</taxon>
        <taxon>Embryophyta</taxon>
        <taxon>Tracheophyta</taxon>
        <taxon>Spermatophyta</taxon>
        <taxon>Magnoliopsida</taxon>
        <taxon>eudicotyledons</taxon>
        <taxon>Gunneridae</taxon>
        <taxon>Pentapetalae</taxon>
        <taxon>asterids</taxon>
        <taxon>lamiids</taxon>
        <taxon>Solanales</taxon>
        <taxon>Convolvulaceae</taxon>
        <taxon>Cuscuteae</taxon>
        <taxon>Cuscuta</taxon>
        <taxon>Cuscuta subgen. Cuscuta</taxon>
    </lineage>
</organism>
<dbReference type="Proteomes" id="UP001152523">
    <property type="component" value="Unassembled WGS sequence"/>
</dbReference>
<reference evidence="1" key="1">
    <citation type="submission" date="2022-07" db="EMBL/GenBank/DDBJ databases">
        <authorList>
            <person name="Macas J."/>
            <person name="Novak P."/>
            <person name="Neumann P."/>
        </authorList>
    </citation>
    <scope>NUCLEOTIDE SEQUENCE</scope>
</reference>
<keyword evidence="2" id="KW-1185">Reference proteome</keyword>
<accession>A0AAV0GBJ5</accession>
<name>A0AAV0GBJ5_9ASTE</name>
<comment type="caution">
    <text evidence="1">The sequence shown here is derived from an EMBL/GenBank/DDBJ whole genome shotgun (WGS) entry which is preliminary data.</text>
</comment>
<evidence type="ECO:0000313" key="1">
    <source>
        <dbReference type="EMBL" id="CAH9145069.1"/>
    </source>
</evidence>